<evidence type="ECO:0000256" key="7">
    <source>
        <dbReference type="PROSITE-ProRule" id="PRU00191"/>
    </source>
</evidence>
<keyword evidence="12" id="KW-1185">Reference proteome</keyword>
<feature type="compositionally biased region" description="Basic and acidic residues" evidence="8">
    <location>
        <begin position="43"/>
        <end position="53"/>
    </location>
</feature>
<dbReference type="PROSITE" id="PS50001">
    <property type="entry name" value="SH2"/>
    <property type="match status" value="1"/>
</dbReference>
<feature type="region of interest" description="Disordered" evidence="8">
    <location>
        <begin position="89"/>
        <end position="126"/>
    </location>
</feature>
<evidence type="ECO:0000256" key="6">
    <source>
        <dbReference type="ARBA" id="ARBA00051245"/>
    </source>
</evidence>
<feature type="compositionally biased region" description="Basic residues" evidence="8">
    <location>
        <begin position="17"/>
        <end position="27"/>
    </location>
</feature>
<dbReference type="PROSITE" id="PS50011">
    <property type="entry name" value="PROTEIN_KINASE_DOM"/>
    <property type="match status" value="1"/>
</dbReference>
<keyword evidence="3" id="KW-0418">Kinase</keyword>
<evidence type="ECO:0000256" key="4">
    <source>
        <dbReference type="ARBA" id="ARBA00022840"/>
    </source>
</evidence>
<evidence type="ECO:0000256" key="2">
    <source>
        <dbReference type="ARBA" id="ARBA00022741"/>
    </source>
</evidence>
<keyword evidence="2" id="KW-0547">Nucleotide-binding</keyword>
<gene>
    <name evidence="11" type="ORF">L596_024856</name>
</gene>
<evidence type="ECO:0000259" key="9">
    <source>
        <dbReference type="PROSITE" id="PS50001"/>
    </source>
</evidence>
<dbReference type="GO" id="GO:0005524">
    <property type="term" value="F:ATP binding"/>
    <property type="evidence" value="ECO:0007669"/>
    <property type="project" value="UniProtKB-KW"/>
</dbReference>
<organism evidence="11 12">
    <name type="scientific">Steinernema carpocapsae</name>
    <name type="common">Entomopathogenic nematode</name>
    <dbReference type="NCBI Taxonomy" id="34508"/>
    <lineage>
        <taxon>Eukaryota</taxon>
        <taxon>Metazoa</taxon>
        <taxon>Ecdysozoa</taxon>
        <taxon>Nematoda</taxon>
        <taxon>Chromadorea</taxon>
        <taxon>Rhabditida</taxon>
        <taxon>Tylenchina</taxon>
        <taxon>Panagrolaimomorpha</taxon>
        <taxon>Strongyloidoidea</taxon>
        <taxon>Steinernematidae</taxon>
        <taxon>Steinernema</taxon>
    </lineage>
</organism>
<reference evidence="11 12" key="2">
    <citation type="journal article" date="2019" name="G3 (Bethesda)">
        <title>Hybrid Assembly of the Genome of the Entomopathogenic Nematode Steinernema carpocapsae Identifies the X-Chromosome.</title>
        <authorList>
            <person name="Serra L."/>
            <person name="Macchietto M."/>
            <person name="Macias-Munoz A."/>
            <person name="McGill C.J."/>
            <person name="Rodriguez I.M."/>
            <person name="Rodriguez B."/>
            <person name="Murad R."/>
            <person name="Mortazavi A."/>
        </authorList>
    </citation>
    <scope>NUCLEOTIDE SEQUENCE [LARGE SCALE GENOMIC DNA]</scope>
    <source>
        <strain evidence="11 12">ALL</strain>
    </source>
</reference>
<evidence type="ECO:0000256" key="1">
    <source>
        <dbReference type="ARBA" id="ARBA00022679"/>
    </source>
</evidence>
<comment type="caution">
    <text evidence="11">The sequence shown here is derived from an EMBL/GenBank/DDBJ whole genome shotgun (WGS) entry which is preliminary data.</text>
</comment>
<feature type="region of interest" description="Disordered" evidence="8">
    <location>
        <begin position="1"/>
        <end position="75"/>
    </location>
</feature>
<dbReference type="OrthoDB" id="26722at2759"/>
<feature type="compositionally biased region" description="Basic and acidic residues" evidence="8">
    <location>
        <begin position="89"/>
        <end position="117"/>
    </location>
</feature>
<evidence type="ECO:0008006" key="13">
    <source>
        <dbReference type="Google" id="ProtNLM"/>
    </source>
</evidence>
<dbReference type="SUPFAM" id="SSF55550">
    <property type="entry name" value="SH2 domain"/>
    <property type="match status" value="1"/>
</dbReference>
<dbReference type="InterPro" id="IPR036860">
    <property type="entry name" value="SH2_dom_sf"/>
</dbReference>
<dbReference type="SUPFAM" id="SSF56112">
    <property type="entry name" value="Protein kinase-like (PK-like)"/>
    <property type="match status" value="1"/>
</dbReference>
<dbReference type="Pfam" id="PF07714">
    <property type="entry name" value="PK_Tyr_Ser-Thr"/>
    <property type="match status" value="1"/>
</dbReference>
<comment type="catalytic activity">
    <reaction evidence="6">
        <text>L-tyrosyl-[protein] + ATP = O-phospho-L-tyrosyl-[protein] + ADP + H(+)</text>
        <dbReference type="Rhea" id="RHEA:10596"/>
        <dbReference type="Rhea" id="RHEA-COMP:10136"/>
        <dbReference type="Rhea" id="RHEA-COMP:20101"/>
        <dbReference type="ChEBI" id="CHEBI:15378"/>
        <dbReference type="ChEBI" id="CHEBI:30616"/>
        <dbReference type="ChEBI" id="CHEBI:46858"/>
        <dbReference type="ChEBI" id="CHEBI:61978"/>
        <dbReference type="ChEBI" id="CHEBI:456216"/>
        <dbReference type="EC" id="2.7.10.2"/>
    </reaction>
</comment>
<dbReference type="InterPro" id="IPR000719">
    <property type="entry name" value="Prot_kinase_dom"/>
</dbReference>
<evidence type="ECO:0000313" key="12">
    <source>
        <dbReference type="Proteomes" id="UP000298663"/>
    </source>
</evidence>
<keyword evidence="4" id="KW-0067">ATP-binding</keyword>
<proteinExistence type="predicted"/>
<evidence type="ECO:0000256" key="3">
    <source>
        <dbReference type="ARBA" id="ARBA00022777"/>
    </source>
</evidence>
<evidence type="ECO:0000259" key="10">
    <source>
        <dbReference type="PROSITE" id="PS50011"/>
    </source>
</evidence>
<evidence type="ECO:0000313" key="11">
    <source>
        <dbReference type="EMBL" id="TKR64294.1"/>
    </source>
</evidence>
<keyword evidence="7" id="KW-0727">SH2 domain</keyword>
<dbReference type="PANTHER" id="PTHR24418">
    <property type="entry name" value="TYROSINE-PROTEIN KINASE"/>
    <property type="match status" value="1"/>
</dbReference>
<feature type="domain" description="Protein kinase" evidence="10">
    <location>
        <begin position="289"/>
        <end position="563"/>
    </location>
</feature>
<feature type="compositionally biased region" description="Polar residues" evidence="8">
    <location>
        <begin position="30"/>
        <end position="42"/>
    </location>
</feature>
<dbReference type="GO" id="GO:0004715">
    <property type="term" value="F:non-membrane spanning protein tyrosine kinase activity"/>
    <property type="evidence" value="ECO:0007669"/>
    <property type="project" value="UniProtKB-EC"/>
</dbReference>
<keyword evidence="1" id="KW-0808">Transferase</keyword>
<dbReference type="InterPro" id="IPR001245">
    <property type="entry name" value="Ser-Thr/Tyr_kinase_cat_dom"/>
</dbReference>
<keyword evidence="5" id="KW-0829">Tyrosine-protein kinase</keyword>
<reference evidence="11 12" key="1">
    <citation type="journal article" date="2015" name="Genome Biol.">
        <title>Comparative genomics of Steinernema reveals deeply conserved gene regulatory networks.</title>
        <authorList>
            <person name="Dillman A.R."/>
            <person name="Macchietto M."/>
            <person name="Porter C.F."/>
            <person name="Rogers A."/>
            <person name="Williams B."/>
            <person name="Antoshechkin I."/>
            <person name="Lee M.M."/>
            <person name="Goodwin Z."/>
            <person name="Lu X."/>
            <person name="Lewis E.E."/>
            <person name="Goodrich-Blair H."/>
            <person name="Stock S.P."/>
            <person name="Adams B.J."/>
            <person name="Sternberg P.W."/>
            <person name="Mortazavi A."/>
        </authorList>
    </citation>
    <scope>NUCLEOTIDE SEQUENCE [LARGE SCALE GENOMIC DNA]</scope>
    <source>
        <strain evidence="11 12">ALL</strain>
    </source>
</reference>
<dbReference type="InterPro" id="IPR011009">
    <property type="entry name" value="Kinase-like_dom_sf"/>
</dbReference>
<dbReference type="AlphaFoldDB" id="A0A4U5M620"/>
<name>A0A4U5M620_STECR</name>
<dbReference type="Gene3D" id="1.10.510.10">
    <property type="entry name" value="Transferase(Phosphotransferase) domain 1"/>
    <property type="match status" value="1"/>
</dbReference>
<dbReference type="InterPro" id="IPR050198">
    <property type="entry name" value="Non-receptor_tyrosine_kinases"/>
</dbReference>
<dbReference type="PROSITE" id="PS00109">
    <property type="entry name" value="PROTEIN_KINASE_TYR"/>
    <property type="match status" value="1"/>
</dbReference>
<evidence type="ECO:0000256" key="8">
    <source>
        <dbReference type="SAM" id="MobiDB-lite"/>
    </source>
</evidence>
<dbReference type="Gene3D" id="3.30.505.10">
    <property type="entry name" value="SH2 domain"/>
    <property type="match status" value="1"/>
</dbReference>
<dbReference type="InterPro" id="IPR000980">
    <property type="entry name" value="SH2"/>
</dbReference>
<feature type="compositionally biased region" description="Basic and acidic residues" evidence="8">
    <location>
        <begin position="1"/>
        <end position="16"/>
    </location>
</feature>
<feature type="domain" description="SH2" evidence="9">
    <location>
        <begin position="157"/>
        <end position="257"/>
    </location>
</feature>
<dbReference type="Proteomes" id="UP000298663">
    <property type="component" value="Unassembled WGS sequence"/>
</dbReference>
<dbReference type="EMBL" id="AZBU02000009">
    <property type="protein sequence ID" value="TKR64294.1"/>
    <property type="molecule type" value="Genomic_DNA"/>
</dbReference>
<sequence>MAENKLPARDPMEQSSKKVRRKSHPGKLSKSFQRKLTTSKTSTNRETECEQSIKKAKKKSCPTKAKAKTDDKCPSDKEISFIKEIRVKKLKKDSSEAASEKEKTLKKAGEEKEDRTKKSSTMTRCEHAWPQPADAEALKDTPKPWKRPMPQPHEVEWYYTRMPTWYIEEKMLRNPGDFLVSREHSNKMRLSIMTNEPGNPMSHHPIEFTLTRQVKHDRNFYYRIVGTVLQANSIWNLIEAYQKSQMNILRHNLNRDVELLNGVLPCLGCLYGQTEYSFHYIQIKAAEDLVYGEQICKGETSTIYKATRYIRTHATDKNPKERPVLLKELDEYNEEVLDQIYREMHIVNTIRHKIGWNTVLNIEAIMCIKKPYVICYKLCKGGSLMQFFETHKDESDVNTKLAILEDLACTMYQIIEMGILHCDLSARNVFVDLKDMGEKPKPIFYISGFRFAVMAKTKKVDPNKIGNARFCAPEVHTTETMTEESEVFSFALLMCETLSGELPFKSVDNKDIKQVLRDTPELRPEIPDSVPKEVAALICEAYSGNPEKRPKMKDLWRRLRNFNKDHKKP</sequence>
<evidence type="ECO:0000256" key="5">
    <source>
        <dbReference type="ARBA" id="ARBA00023137"/>
    </source>
</evidence>
<accession>A0A4U5M620</accession>
<protein>
    <recommendedName>
        <fullName evidence="13">Non-specific protein-tyrosine kinase</fullName>
    </recommendedName>
</protein>
<dbReference type="STRING" id="34508.A0A4U5M620"/>
<dbReference type="InterPro" id="IPR008266">
    <property type="entry name" value="Tyr_kinase_AS"/>
</dbReference>